<dbReference type="SUPFAM" id="SSF46785">
    <property type="entry name" value="Winged helix' DNA-binding domain"/>
    <property type="match status" value="1"/>
</dbReference>
<keyword evidence="1" id="KW-0805">Transcription regulation</keyword>
<feature type="domain" description="HTH gntR-type" evidence="4">
    <location>
        <begin position="289"/>
        <end position="355"/>
    </location>
</feature>
<name>A0ABP6R2G0_9ACTN</name>
<comment type="caution">
    <text evidence="5">The sequence shown here is derived from an EMBL/GenBank/DDBJ whole genome shotgun (WGS) entry which is preliminary data.</text>
</comment>
<keyword evidence="3" id="KW-0804">Transcription</keyword>
<sequence>MPGTIAERTASRRKTRVGEIVPLTAEQSDLLASLYEEYGPRLVRYAYSQLRTWDRVGGDVWTLAEDIAQGMWVQVAREGTRGPLGEASVENMGGLLFYRVRQEISRHFKLYSTGEKAVDFTDPVTCNWLCPMMPSGCALVELPAYLAAMVEALPEQERAALLLMLDGLDPRSMAEHLGCGDTAAVLRARAAVLRLQIDNPELSREPVALGSLPEWERRALSHLSPARREALLGLESSERQALLLKEQGLSKREISERLGLSHDTVAAVTRCVSTPRAARKPRATGWRANSKFAQVADALREDIKAMRPGDRLPRRVDLMARFGVGSRTIDNAWAVLRGEGLIESNGLYGYSVTRNQDDMEQAA</sequence>
<dbReference type="PROSITE" id="PS50949">
    <property type="entry name" value="HTH_GNTR"/>
    <property type="match status" value="1"/>
</dbReference>
<evidence type="ECO:0000259" key="4">
    <source>
        <dbReference type="PROSITE" id="PS50949"/>
    </source>
</evidence>
<dbReference type="Gene3D" id="1.10.10.10">
    <property type="entry name" value="Winged helix-like DNA-binding domain superfamily/Winged helix DNA-binding domain"/>
    <property type="match status" value="1"/>
</dbReference>
<dbReference type="SUPFAM" id="SSF46894">
    <property type="entry name" value="C-terminal effector domain of the bipartite response regulators"/>
    <property type="match status" value="1"/>
</dbReference>
<keyword evidence="2" id="KW-0238">DNA-binding</keyword>
<dbReference type="Proteomes" id="UP001500728">
    <property type="component" value="Unassembled WGS sequence"/>
</dbReference>
<reference evidence="6" key="1">
    <citation type="journal article" date="2019" name="Int. J. Syst. Evol. Microbiol.">
        <title>The Global Catalogue of Microorganisms (GCM) 10K type strain sequencing project: providing services to taxonomists for standard genome sequencing and annotation.</title>
        <authorList>
            <consortium name="The Broad Institute Genomics Platform"/>
            <consortium name="The Broad Institute Genome Sequencing Center for Infectious Disease"/>
            <person name="Wu L."/>
            <person name="Ma J."/>
        </authorList>
    </citation>
    <scope>NUCLEOTIDE SEQUENCE [LARGE SCALE GENOMIC DNA]</scope>
    <source>
        <strain evidence="6">JCM 9381</strain>
    </source>
</reference>
<protein>
    <recommendedName>
        <fullName evidence="4">HTH gntR-type domain-containing protein</fullName>
    </recommendedName>
</protein>
<dbReference type="InterPro" id="IPR036390">
    <property type="entry name" value="WH_DNA-bd_sf"/>
</dbReference>
<evidence type="ECO:0000256" key="3">
    <source>
        <dbReference type="ARBA" id="ARBA00023163"/>
    </source>
</evidence>
<dbReference type="InterPro" id="IPR036388">
    <property type="entry name" value="WH-like_DNA-bd_sf"/>
</dbReference>
<evidence type="ECO:0000256" key="1">
    <source>
        <dbReference type="ARBA" id="ARBA00023015"/>
    </source>
</evidence>
<dbReference type="PANTHER" id="PTHR44846">
    <property type="entry name" value="MANNOSYL-D-GLYCERATE TRANSPORT/METABOLISM SYSTEM REPRESSOR MNGR-RELATED"/>
    <property type="match status" value="1"/>
</dbReference>
<evidence type="ECO:0000256" key="2">
    <source>
        <dbReference type="ARBA" id="ARBA00023125"/>
    </source>
</evidence>
<organism evidence="5 6">
    <name type="scientific">Streptomyces labedae</name>
    <dbReference type="NCBI Taxonomy" id="285569"/>
    <lineage>
        <taxon>Bacteria</taxon>
        <taxon>Bacillati</taxon>
        <taxon>Actinomycetota</taxon>
        <taxon>Actinomycetes</taxon>
        <taxon>Kitasatosporales</taxon>
        <taxon>Streptomycetaceae</taxon>
        <taxon>Streptomyces</taxon>
    </lineage>
</organism>
<gene>
    <name evidence="5" type="ORF">GCM10010469_26060</name>
</gene>
<proteinExistence type="predicted"/>
<dbReference type="InterPro" id="IPR016032">
    <property type="entry name" value="Sig_transdc_resp-reg_C-effctor"/>
</dbReference>
<dbReference type="PANTHER" id="PTHR44846:SF17">
    <property type="entry name" value="GNTR-FAMILY TRANSCRIPTIONAL REGULATOR"/>
    <property type="match status" value="1"/>
</dbReference>
<evidence type="ECO:0000313" key="6">
    <source>
        <dbReference type="Proteomes" id="UP001500728"/>
    </source>
</evidence>
<dbReference type="RefSeq" id="WP_346152240.1">
    <property type="nucleotide sequence ID" value="NZ_BAAAUW010000010.1"/>
</dbReference>
<accession>A0ABP6R2G0</accession>
<dbReference type="InterPro" id="IPR050679">
    <property type="entry name" value="Bact_HTH_transcr_reg"/>
</dbReference>
<dbReference type="InterPro" id="IPR000524">
    <property type="entry name" value="Tscrpt_reg_HTH_GntR"/>
</dbReference>
<keyword evidence="6" id="KW-1185">Reference proteome</keyword>
<evidence type="ECO:0000313" key="5">
    <source>
        <dbReference type="EMBL" id="GAA3260018.1"/>
    </source>
</evidence>
<dbReference type="EMBL" id="BAAAUW010000010">
    <property type="protein sequence ID" value="GAA3260018.1"/>
    <property type="molecule type" value="Genomic_DNA"/>
</dbReference>
<dbReference type="Pfam" id="PF00392">
    <property type="entry name" value="GntR"/>
    <property type="match status" value="1"/>
</dbReference>